<dbReference type="PANTHER" id="PTHR37984:SF5">
    <property type="entry name" value="PROTEIN NYNRIN-LIKE"/>
    <property type="match status" value="1"/>
</dbReference>
<dbReference type="InterPro" id="IPR050951">
    <property type="entry name" value="Retrovirus_Pol_polyprotein"/>
</dbReference>
<dbReference type="SUPFAM" id="SSF56672">
    <property type="entry name" value="DNA/RNA polymerases"/>
    <property type="match status" value="1"/>
</dbReference>
<dbReference type="PANTHER" id="PTHR37984">
    <property type="entry name" value="PROTEIN CBG26694"/>
    <property type="match status" value="1"/>
</dbReference>
<feature type="non-terminal residue" evidence="3">
    <location>
        <position position="136"/>
    </location>
</feature>
<accession>A0A090X8M5</accession>
<dbReference type="InterPro" id="IPR043502">
    <property type="entry name" value="DNA/RNA_pol_sf"/>
</dbReference>
<dbReference type="GO" id="GO:0071897">
    <property type="term" value="P:DNA biosynthetic process"/>
    <property type="evidence" value="ECO:0007669"/>
    <property type="project" value="UniProtKB-ARBA"/>
</dbReference>
<evidence type="ECO:0000313" key="3">
    <source>
        <dbReference type="EMBL" id="JAC92866.1"/>
    </source>
</evidence>
<evidence type="ECO:0000256" key="1">
    <source>
        <dbReference type="ARBA" id="ARBA00023268"/>
    </source>
</evidence>
<evidence type="ECO:0000259" key="2">
    <source>
        <dbReference type="Pfam" id="PF17919"/>
    </source>
</evidence>
<reference evidence="3" key="1">
    <citation type="journal article" date="2015" name="PLoS Negl. Trop. Dis.">
        <title>Deep Sequencing Analysis of the Ixodes ricinus Haemocytome.</title>
        <authorList>
            <person name="Kotsyfakis M."/>
            <person name="Kopacek P."/>
            <person name="Franta Z."/>
            <person name="Pedra J.H."/>
            <person name="Ribeiro J.M."/>
        </authorList>
    </citation>
    <scope>NUCLEOTIDE SEQUENCE</scope>
</reference>
<proteinExistence type="evidence at transcript level"/>
<keyword evidence="1" id="KW-0511">Multifunctional enzyme</keyword>
<dbReference type="AlphaFoldDB" id="A0A090X8M5"/>
<feature type="non-terminal residue" evidence="3">
    <location>
        <position position="1"/>
    </location>
</feature>
<protein>
    <submittedName>
        <fullName evidence="3">Putative pol protein product (gypsy/ty3-class retrotransposon spr3)</fullName>
    </submittedName>
</protein>
<dbReference type="InterPro" id="IPR041577">
    <property type="entry name" value="RT_RNaseH_2"/>
</dbReference>
<dbReference type="Gene3D" id="3.30.70.270">
    <property type="match status" value="1"/>
</dbReference>
<name>A0A090X8M5_IXORI</name>
<dbReference type="Pfam" id="PF17919">
    <property type="entry name" value="RT_RNaseH_2"/>
    <property type="match status" value="1"/>
</dbReference>
<dbReference type="EMBL" id="GBIH01001844">
    <property type="protein sequence ID" value="JAC92866.1"/>
    <property type="molecule type" value="mRNA"/>
</dbReference>
<organism evidence="3">
    <name type="scientific">Ixodes ricinus</name>
    <name type="common">Common tick</name>
    <name type="synonym">Acarus ricinus</name>
    <dbReference type="NCBI Taxonomy" id="34613"/>
    <lineage>
        <taxon>Eukaryota</taxon>
        <taxon>Metazoa</taxon>
        <taxon>Ecdysozoa</taxon>
        <taxon>Arthropoda</taxon>
        <taxon>Chelicerata</taxon>
        <taxon>Arachnida</taxon>
        <taxon>Acari</taxon>
        <taxon>Parasitiformes</taxon>
        <taxon>Ixodida</taxon>
        <taxon>Ixodoidea</taxon>
        <taxon>Ixodidae</taxon>
        <taxon>Ixodinae</taxon>
        <taxon>Ixodes</taxon>
    </lineage>
</organism>
<dbReference type="InterPro" id="IPR043128">
    <property type="entry name" value="Rev_trsase/Diguanyl_cyclase"/>
</dbReference>
<feature type="domain" description="Reverse transcriptase/retrotransposon-derived protein RNase H-like" evidence="2">
    <location>
        <begin position="74"/>
        <end position="135"/>
    </location>
</feature>
<dbReference type="FunFam" id="3.30.70.270:FF:000026">
    <property type="entry name" value="Transposon Ty3-G Gag-Pol polyprotein"/>
    <property type="match status" value="1"/>
</dbReference>
<dbReference type="GO" id="GO:0003824">
    <property type="term" value="F:catalytic activity"/>
    <property type="evidence" value="ECO:0007669"/>
    <property type="project" value="UniProtKB-KW"/>
</dbReference>
<sequence length="136" mass="15328">VTEVTFLGDRVTKDGIQPDPQLVQSVLEMPAPRTKKGIQRMMGVVTYFGKYLPRLSDKTEKLRELLKDVSLFEWTQAHEKEWQDIKASLTAAPVLAFFDPSLATKVSTDASRYGLGTALFQQHGNDWRPVAYASRV</sequence>